<reference evidence="2" key="1">
    <citation type="submission" date="2020-11" db="EMBL/GenBank/DDBJ databases">
        <authorList>
            <person name="Tran Van P."/>
        </authorList>
    </citation>
    <scope>NUCLEOTIDE SEQUENCE</scope>
</reference>
<dbReference type="EMBL" id="OC868876">
    <property type="protein sequence ID" value="CAD7634266.1"/>
    <property type="molecule type" value="Genomic_DNA"/>
</dbReference>
<dbReference type="Pfam" id="PF26633">
    <property type="entry name" value="DUF8206"/>
    <property type="match status" value="1"/>
</dbReference>
<dbReference type="Proteomes" id="UP000759131">
    <property type="component" value="Unassembled WGS sequence"/>
</dbReference>
<name>A0A7R9L3N5_9ACAR</name>
<dbReference type="Gene3D" id="3.40.50.300">
    <property type="entry name" value="P-loop containing nucleotide triphosphate hydrolases"/>
    <property type="match status" value="1"/>
</dbReference>
<proteinExistence type="predicted"/>
<dbReference type="PANTHER" id="PTHR32046:SF11">
    <property type="entry name" value="IMMUNE-ASSOCIATED NUCLEOTIDE-BINDING PROTEIN 10-LIKE"/>
    <property type="match status" value="1"/>
</dbReference>
<dbReference type="PANTHER" id="PTHR32046">
    <property type="entry name" value="G DOMAIN-CONTAINING PROTEIN"/>
    <property type="match status" value="1"/>
</dbReference>
<dbReference type="AlphaFoldDB" id="A0A7R9L3N5"/>
<sequence length="543" mass="62193">MVNMDILDEPLPGQFDSVLLMQPENIMRPTNNNTNEINQQQYRGYTNDHSRSHEPLKGSHPVARPRSYIQNVEQHIVDPHCYTVQHMDLPSKPVMESAGLNTTVVKPNNWNNPNETIGKNEITIVLLGESGVGKSTFINAFVNYLSFASLDAANDQPICLIPPNEARLDVLFKYCLFQLFTQLNKSAANNILFLFTNSRSTDYMPGDSGLALLSILDQIRESPPNVDIPYNRDTVYCFDSESFRYLVASVPPNNIQFEPRLKSTYIESWDRSVNECQRLLNHIIQLPAHKPKTVCGHDQCCNTTVINHISKPNYHTPCHSPCYLHYNDGNIMGNRAIRLCKSFNKYNTKDHDSNKSKEVLREVPDNNTCVKSVALTESEGPDHEIRRLDQRIDELSTESETIINSMALFACFLANNTLTACPDAFDDYVHHLMSSQPYGTDRHSRAIIAWFEQFLHNYRHAKLAIVNNMPYGVVITVERVAQVVRNLSMMKHNGHLFRNILSHERQTKVKYHVIHNEIDYKNQTHRRFSLATFLAKLNHRLST</sequence>
<dbReference type="OrthoDB" id="2386367at2759"/>
<evidence type="ECO:0000313" key="3">
    <source>
        <dbReference type="Proteomes" id="UP000759131"/>
    </source>
</evidence>
<accession>A0A7R9L3N5</accession>
<dbReference type="InterPro" id="IPR027417">
    <property type="entry name" value="P-loop_NTPase"/>
</dbReference>
<keyword evidence="3" id="KW-1185">Reference proteome</keyword>
<dbReference type="EMBL" id="CAJPIZ010014301">
    <property type="protein sequence ID" value="CAG2114696.1"/>
    <property type="molecule type" value="Genomic_DNA"/>
</dbReference>
<gene>
    <name evidence="2" type="ORF">OSB1V03_LOCUS14662</name>
</gene>
<evidence type="ECO:0000259" key="1">
    <source>
        <dbReference type="Pfam" id="PF26633"/>
    </source>
</evidence>
<evidence type="ECO:0000313" key="2">
    <source>
        <dbReference type="EMBL" id="CAD7634266.1"/>
    </source>
</evidence>
<feature type="domain" description="DUF8206" evidence="1">
    <location>
        <begin position="289"/>
        <end position="347"/>
    </location>
</feature>
<organism evidence="2">
    <name type="scientific">Medioppia subpectinata</name>
    <dbReference type="NCBI Taxonomy" id="1979941"/>
    <lineage>
        <taxon>Eukaryota</taxon>
        <taxon>Metazoa</taxon>
        <taxon>Ecdysozoa</taxon>
        <taxon>Arthropoda</taxon>
        <taxon>Chelicerata</taxon>
        <taxon>Arachnida</taxon>
        <taxon>Acari</taxon>
        <taxon>Acariformes</taxon>
        <taxon>Sarcoptiformes</taxon>
        <taxon>Oribatida</taxon>
        <taxon>Brachypylina</taxon>
        <taxon>Oppioidea</taxon>
        <taxon>Oppiidae</taxon>
        <taxon>Medioppia</taxon>
    </lineage>
</organism>
<protein>
    <recommendedName>
        <fullName evidence="1">DUF8206 domain-containing protein</fullName>
    </recommendedName>
</protein>
<dbReference type="PROSITE" id="PS00675">
    <property type="entry name" value="SIGMA54_INTERACT_1"/>
    <property type="match status" value="1"/>
</dbReference>
<dbReference type="SUPFAM" id="SSF52540">
    <property type="entry name" value="P-loop containing nucleoside triphosphate hydrolases"/>
    <property type="match status" value="2"/>
</dbReference>
<dbReference type="InterPro" id="IPR058519">
    <property type="entry name" value="DUF8206"/>
</dbReference>
<dbReference type="InterPro" id="IPR025662">
    <property type="entry name" value="Sigma_54_int_dom_ATP-bd_1"/>
</dbReference>